<keyword evidence="2" id="KW-0460">Magnesium</keyword>
<evidence type="ECO:0000256" key="1">
    <source>
        <dbReference type="ARBA" id="ARBA00022723"/>
    </source>
</evidence>
<dbReference type="Gene3D" id="3.40.190.80">
    <property type="match status" value="1"/>
</dbReference>
<protein>
    <recommendedName>
        <fullName evidence="4">D-fructose-1,6-bisphosphate 1-phosphohydrolase</fullName>
    </recommendedName>
</protein>
<dbReference type="Proteomes" id="UP000887574">
    <property type="component" value="Unplaced"/>
</dbReference>
<name>A0A915E4T8_9BILA</name>
<dbReference type="WBParaSite" id="jg26485">
    <property type="protein sequence ID" value="jg26485"/>
    <property type="gene ID" value="jg26485"/>
</dbReference>
<evidence type="ECO:0000256" key="4">
    <source>
        <dbReference type="ARBA" id="ARBA00032973"/>
    </source>
</evidence>
<dbReference type="GO" id="GO:0005986">
    <property type="term" value="P:sucrose biosynthetic process"/>
    <property type="evidence" value="ECO:0007669"/>
    <property type="project" value="TreeGrafter"/>
</dbReference>
<evidence type="ECO:0000256" key="2">
    <source>
        <dbReference type="ARBA" id="ARBA00022842"/>
    </source>
</evidence>
<evidence type="ECO:0000256" key="3">
    <source>
        <dbReference type="ARBA" id="ARBA00024331"/>
    </source>
</evidence>
<dbReference type="SUPFAM" id="SSF56655">
    <property type="entry name" value="Carbohydrate phosphatase"/>
    <property type="match status" value="1"/>
</dbReference>
<dbReference type="InterPro" id="IPR000146">
    <property type="entry name" value="FBPase_class-1"/>
</dbReference>
<evidence type="ECO:0000259" key="5">
    <source>
        <dbReference type="Pfam" id="PF18913"/>
    </source>
</evidence>
<dbReference type="Pfam" id="PF18913">
    <property type="entry name" value="FBPase_C"/>
    <property type="match status" value="1"/>
</dbReference>
<organism evidence="6 7">
    <name type="scientific">Ditylenchus dipsaci</name>
    <dbReference type="NCBI Taxonomy" id="166011"/>
    <lineage>
        <taxon>Eukaryota</taxon>
        <taxon>Metazoa</taxon>
        <taxon>Ecdysozoa</taxon>
        <taxon>Nematoda</taxon>
        <taxon>Chromadorea</taxon>
        <taxon>Rhabditida</taxon>
        <taxon>Tylenchina</taxon>
        <taxon>Tylenchomorpha</taxon>
        <taxon>Sphaerularioidea</taxon>
        <taxon>Anguinidae</taxon>
        <taxon>Anguininae</taxon>
        <taxon>Ditylenchus</taxon>
    </lineage>
</organism>
<dbReference type="GO" id="GO:0006002">
    <property type="term" value="P:fructose 6-phosphate metabolic process"/>
    <property type="evidence" value="ECO:0007669"/>
    <property type="project" value="TreeGrafter"/>
</dbReference>
<proteinExistence type="predicted"/>
<evidence type="ECO:0000313" key="6">
    <source>
        <dbReference type="Proteomes" id="UP000887574"/>
    </source>
</evidence>
<feature type="domain" description="Fructose-1-6-bisphosphatase class 1 C-terminal" evidence="5">
    <location>
        <begin position="68"/>
        <end position="126"/>
    </location>
</feature>
<dbReference type="GO" id="GO:0006000">
    <property type="term" value="P:fructose metabolic process"/>
    <property type="evidence" value="ECO:0007669"/>
    <property type="project" value="TreeGrafter"/>
</dbReference>
<dbReference type="PANTHER" id="PTHR11556:SF1">
    <property type="entry name" value="FRUCTOSE-BISPHOSPHATASE"/>
    <property type="match status" value="1"/>
</dbReference>
<sequence length="146" mass="16541">MPRFIAPLFDNVSWDQAWEMLQKMACNPECIELITRFILKSSSQLDDSVLSEKDAINIDIGRCNASNYFDCYCHFKKFPEEGKAAYGQRYIGSMVAPVHCTTLHRGIFMYPATSDTPNGKAKVVCEGPEISDTSEYIFEQPEYGSE</sequence>
<evidence type="ECO:0000313" key="7">
    <source>
        <dbReference type="WBParaSite" id="jg26485"/>
    </source>
</evidence>
<keyword evidence="6" id="KW-1185">Reference proteome</keyword>
<dbReference type="AlphaFoldDB" id="A0A915E4T8"/>
<dbReference type="PANTHER" id="PTHR11556">
    <property type="entry name" value="FRUCTOSE-1,6-BISPHOSPHATASE-RELATED"/>
    <property type="match status" value="1"/>
</dbReference>
<dbReference type="GO" id="GO:0005829">
    <property type="term" value="C:cytosol"/>
    <property type="evidence" value="ECO:0007669"/>
    <property type="project" value="TreeGrafter"/>
</dbReference>
<reference evidence="7" key="1">
    <citation type="submission" date="2022-11" db="UniProtKB">
        <authorList>
            <consortium name="WormBaseParasite"/>
        </authorList>
    </citation>
    <scope>IDENTIFICATION</scope>
</reference>
<dbReference type="InterPro" id="IPR044015">
    <property type="entry name" value="FBPase_C_dom"/>
</dbReference>
<dbReference type="GO" id="GO:0042132">
    <property type="term" value="F:fructose 1,6-bisphosphate 1-phosphatase activity"/>
    <property type="evidence" value="ECO:0007669"/>
    <property type="project" value="TreeGrafter"/>
</dbReference>
<comment type="pathway">
    <text evidence="3">Carbohydrate biosynthesis.</text>
</comment>
<dbReference type="GO" id="GO:0006094">
    <property type="term" value="P:gluconeogenesis"/>
    <property type="evidence" value="ECO:0007669"/>
    <property type="project" value="TreeGrafter"/>
</dbReference>
<keyword evidence="1" id="KW-0479">Metal-binding</keyword>
<dbReference type="GO" id="GO:0046872">
    <property type="term" value="F:metal ion binding"/>
    <property type="evidence" value="ECO:0007669"/>
    <property type="project" value="UniProtKB-KW"/>
</dbReference>
<accession>A0A915E4T8</accession>
<dbReference type="GO" id="GO:0030388">
    <property type="term" value="P:fructose 1,6-bisphosphate metabolic process"/>
    <property type="evidence" value="ECO:0007669"/>
    <property type="project" value="TreeGrafter"/>
</dbReference>